<comment type="function">
    <text evidence="6">Catalyzes the oxidation of either pyridoxine 5'-phosphate (PNP) or pyridoxamine 5'-phosphate (PMP) into pyridoxal 5'-phosphate (PLP).</text>
</comment>
<comment type="pathway">
    <text evidence="6">Cofactor metabolism; pyridoxal 5'-phosphate salvage; pyridoxal 5'-phosphate from pyridoxamine 5'-phosphate: step 1/1.</text>
</comment>
<comment type="subunit">
    <text evidence="6">Homodimer.</text>
</comment>
<feature type="compositionally biased region" description="Polar residues" evidence="8">
    <location>
        <begin position="14"/>
        <end position="25"/>
    </location>
</feature>
<dbReference type="UniPathway" id="UPA01068">
    <property type="reaction ID" value="UER00304"/>
</dbReference>
<feature type="binding site" evidence="6 7">
    <location>
        <position position="200"/>
    </location>
    <ligand>
        <name>FMN</name>
        <dbReference type="ChEBI" id="CHEBI:58210"/>
    </ligand>
</feature>
<dbReference type="EC" id="1.4.3.5" evidence="6"/>
<dbReference type="Gene3D" id="2.30.110.10">
    <property type="entry name" value="Electron Transport, Fmn-binding Protein, Chain A"/>
    <property type="match status" value="1"/>
</dbReference>
<dbReference type="GO" id="GO:0004733">
    <property type="term" value="F:pyridoxamine phosphate oxidase activity"/>
    <property type="evidence" value="ECO:0007669"/>
    <property type="project" value="UniProtKB-UniRule"/>
</dbReference>
<feature type="binding site" evidence="6">
    <location>
        <position position="136"/>
    </location>
    <ligand>
        <name>substrate</name>
    </ligand>
</feature>
<dbReference type="HAMAP" id="MF_01629">
    <property type="entry name" value="PdxH"/>
    <property type="match status" value="1"/>
</dbReference>
<comment type="catalytic activity">
    <reaction evidence="6">
        <text>pyridoxine 5'-phosphate + O2 = pyridoxal 5'-phosphate + H2O2</text>
        <dbReference type="Rhea" id="RHEA:15149"/>
        <dbReference type="ChEBI" id="CHEBI:15379"/>
        <dbReference type="ChEBI" id="CHEBI:16240"/>
        <dbReference type="ChEBI" id="CHEBI:58589"/>
        <dbReference type="ChEBI" id="CHEBI:597326"/>
        <dbReference type="EC" id="1.4.3.5"/>
    </reaction>
</comment>
<dbReference type="InterPro" id="IPR012349">
    <property type="entry name" value="Split_barrel_FMN-bd"/>
</dbReference>
<dbReference type="PROSITE" id="PS01064">
    <property type="entry name" value="PYRIDOX_OXIDASE"/>
    <property type="match status" value="1"/>
</dbReference>
<feature type="binding site" evidence="6 7">
    <location>
        <position position="88"/>
    </location>
    <ligand>
        <name>FMN</name>
        <dbReference type="ChEBI" id="CHEBI:58210"/>
    </ligand>
</feature>
<dbReference type="SUPFAM" id="SSF50475">
    <property type="entry name" value="FMN-binding split barrel"/>
    <property type="match status" value="1"/>
</dbReference>
<feature type="binding site" evidence="6">
    <location>
        <position position="132"/>
    </location>
    <ligand>
        <name>substrate</name>
    </ligand>
</feature>
<dbReference type="InterPro" id="IPR000659">
    <property type="entry name" value="Pyridox_Oxase"/>
</dbReference>
<sequence>MKRAVGRDAGDYAMSQSDETSNDFTAENDPFALFADWLKDAEASEPNDPNAAAIATVDEDGLPNVRMLLMKEFDVNGFVFYTNFESQKGRELLGQPKAAMCFHWKSLRRQVRIRGPVEVVSDAEADAYFQSRPRGSRIGAWASKQSRPLESRFALEKAVAQHTAKYGVGEVPRPSYWSGFRLKPIAIEFWRDGKFRLHDRIEFRRASPEGGWQKVRMYP</sequence>
<evidence type="ECO:0000259" key="9">
    <source>
        <dbReference type="Pfam" id="PF01243"/>
    </source>
</evidence>
<evidence type="ECO:0000256" key="7">
    <source>
        <dbReference type="PIRSR" id="PIRSR000190-2"/>
    </source>
</evidence>
<reference evidence="11 12" key="1">
    <citation type="submission" date="2020-08" db="EMBL/GenBank/DDBJ databases">
        <title>Genomic Encyclopedia of Type Strains, Phase IV (KMG-IV): sequencing the most valuable type-strain genomes for metagenomic binning, comparative biology and taxonomic classification.</title>
        <authorList>
            <person name="Goeker M."/>
        </authorList>
    </citation>
    <scope>NUCLEOTIDE SEQUENCE [LARGE SCALE GENOMIC DNA]</scope>
    <source>
        <strain evidence="11 12">DSM 28101</strain>
    </source>
</reference>
<comment type="cofactor">
    <cofactor evidence="6 7">
        <name>FMN</name>
        <dbReference type="ChEBI" id="CHEBI:58210"/>
    </cofactor>
    <text evidence="6 7">Binds 1 FMN per subunit.</text>
</comment>
<feature type="binding site" evidence="6 7">
    <location>
        <begin position="145"/>
        <end position="146"/>
    </location>
    <ligand>
        <name>FMN</name>
        <dbReference type="ChEBI" id="CHEBI:58210"/>
    </ligand>
</feature>
<keyword evidence="12" id="KW-1185">Reference proteome</keyword>
<dbReference type="Pfam" id="PF01243">
    <property type="entry name" value="PNPOx_N"/>
    <property type="match status" value="1"/>
</dbReference>
<comment type="caution">
    <text evidence="6">Lacks conserved residue(s) required for the propagation of feature annotation.</text>
</comment>
<feature type="compositionally biased region" description="Basic and acidic residues" evidence="8">
    <location>
        <begin position="1"/>
        <end position="10"/>
    </location>
</feature>
<keyword evidence="2 6" id="KW-0285">Flavoprotein</keyword>
<evidence type="ECO:0000313" key="12">
    <source>
        <dbReference type="Proteomes" id="UP000530571"/>
    </source>
</evidence>
<evidence type="ECO:0000256" key="6">
    <source>
        <dbReference type="HAMAP-Rule" id="MF_01629"/>
    </source>
</evidence>
<evidence type="ECO:0000256" key="8">
    <source>
        <dbReference type="SAM" id="MobiDB-lite"/>
    </source>
</evidence>
<evidence type="ECO:0000256" key="2">
    <source>
        <dbReference type="ARBA" id="ARBA00022630"/>
    </source>
</evidence>
<dbReference type="Proteomes" id="UP000530571">
    <property type="component" value="Unassembled WGS sequence"/>
</dbReference>
<dbReference type="InterPro" id="IPR019576">
    <property type="entry name" value="Pyridoxamine_oxidase_dimer_C"/>
</dbReference>
<dbReference type="NCBIfam" id="NF004231">
    <property type="entry name" value="PRK05679.1"/>
    <property type="match status" value="1"/>
</dbReference>
<keyword evidence="5 6" id="KW-0664">Pyridoxine biosynthesis</keyword>
<evidence type="ECO:0000313" key="11">
    <source>
        <dbReference type="EMBL" id="MBB4122204.1"/>
    </source>
</evidence>
<comment type="catalytic activity">
    <reaction evidence="6">
        <text>pyridoxamine 5'-phosphate + O2 + H2O = pyridoxal 5'-phosphate + H2O2 + NH4(+)</text>
        <dbReference type="Rhea" id="RHEA:15817"/>
        <dbReference type="ChEBI" id="CHEBI:15377"/>
        <dbReference type="ChEBI" id="CHEBI:15379"/>
        <dbReference type="ChEBI" id="CHEBI:16240"/>
        <dbReference type="ChEBI" id="CHEBI:28938"/>
        <dbReference type="ChEBI" id="CHEBI:58451"/>
        <dbReference type="ChEBI" id="CHEBI:597326"/>
        <dbReference type="EC" id="1.4.3.5"/>
    </reaction>
</comment>
<comment type="pathway">
    <text evidence="6">Cofactor metabolism; pyridoxal 5'-phosphate salvage; pyridoxal 5'-phosphate from pyridoxine 5'-phosphate: step 1/1.</text>
</comment>
<evidence type="ECO:0000256" key="3">
    <source>
        <dbReference type="ARBA" id="ARBA00022643"/>
    </source>
</evidence>
<evidence type="ECO:0000256" key="4">
    <source>
        <dbReference type="ARBA" id="ARBA00023002"/>
    </source>
</evidence>
<feature type="binding site" evidence="6">
    <location>
        <position position="71"/>
    </location>
    <ligand>
        <name>substrate</name>
    </ligand>
</feature>
<feature type="binding site" evidence="6">
    <location>
        <begin position="196"/>
        <end position="198"/>
    </location>
    <ligand>
        <name>substrate</name>
    </ligand>
</feature>
<feature type="binding site" evidence="6 7">
    <location>
        <position position="190"/>
    </location>
    <ligand>
        <name>FMN</name>
        <dbReference type="ChEBI" id="CHEBI:58210"/>
    </ligand>
</feature>
<evidence type="ECO:0000256" key="1">
    <source>
        <dbReference type="ARBA" id="ARBA00007301"/>
    </source>
</evidence>
<gene>
    <name evidence="6" type="primary">pdxH</name>
    <name evidence="11" type="ORF">GGR30_002133</name>
</gene>
<keyword evidence="4 6" id="KW-0560">Oxidoreductase</keyword>
<feature type="binding site" evidence="6 7">
    <location>
        <begin position="66"/>
        <end position="71"/>
    </location>
    <ligand>
        <name>FMN</name>
        <dbReference type="ChEBI" id="CHEBI:58210"/>
    </ligand>
</feature>
<dbReference type="InterPro" id="IPR019740">
    <property type="entry name" value="Pyridox_Oxase_CS"/>
</dbReference>
<dbReference type="EMBL" id="JACIDZ010000006">
    <property type="protein sequence ID" value="MBB4122204.1"/>
    <property type="molecule type" value="Genomic_DNA"/>
</dbReference>
<dbReference type="NCBIfam" id="TIGR00558">
    <property type="entry name" value="pdxH"/>
    <property type="match status" value="1"/>
</dbReference>
<dbReference type="GO" id="GO:0008615">
    <property type="term" value="P:pyridoxine biosynthetic process"/>
    <property type="evidence" value="ECO:0007669"/>
    <property type="project" value="UniProtKB-UniRule"/>
</dbReference>
<evidence type="ECO:0000259" key="10">
    <source>
        <dbReference type="Pfam" id="PF10590"/>
    </source>
</evidence>
<dbReference type="PANTHER" id="PTHR10851">
    <property type="entry name" value="PYRIDOXINE-5-PHOSPHATE OXIDASE"/>
    <property type="match status" value="1"/>
</dbReference>
<dbReference type="PANTHER" id="PTHR10851:SF0">
    <property type="entry name" value="PYRIDOXINE-5'-PHOSPHATE OXIDASE"/>
    <property type="match status" value="1"/>
</dbReference>
<feature type="binding site" evidence="6">
    <location>
        <position position="128"/>
    </location>
    <ligand>
        <name>substrate</name>
    </ligand>
</feature>
<dbReference type="AlphaFoldDB" id="A0A7W6KJ01"/>
<proteinExistence type="inferred from homology"/>
<comment type="caution">
    <text evidence="11">The sequence shown here is derived from an EMBL/GenBank/DDBJ whole genome shotgun (WGS) entry which is preliminary data.</text>
</comment>
<feature type="region of interest" description="Disordered" evidence="8">
    <location>
        <begin position="1"/>
        <end position="26"/>
    </location>
</feature>
<feature type="domain" description="Pyridoxamine 5'-phosphate oxidase N-terminal" evidence="9">
    <location>
        <begin position="41"/>
        <end position="161"/>
    </location>
</feature>
<dbReference type="InterPro" id="IPR011576">
    <property type="entry name" value="Pyridox_Oxase_N"/>
</dbReference>
<evidence type="ECO:0000256" key="5">
    <source>
        <dbReference type="ARBA" id="ARBA00023096"/>
    </source>
</evidence>
<feature type="binding site" evidence="6 7">
    <location>
        <position position="110"/>
    </location>
    <ligand>
        <name>FMN</name>
        <dbReference type="ChEBI" id="CHEBI:58210"/>
    </ligand>
</feature>
<dbReference type="Pfam" id="PF10590">
    <property type="entry name" value="PNP_phzG_C"/>
    <property type="match status" value="1"/>
</dbReference>
<feature type="binding site" evidence="6 7">
    <location>
        <begin position="81"/>
        <end position="82"/>
    </location>
    <ligand>
        <name>FMN</name>
        <dbReference type="ChEBI" id="CHEBI:58210"/>
    </ligand>
</feature>
<accession>A0A7W6KJ01</accession>
<keyword evidence="3 6" id="KW-0288">FMN</keyword>
<protein>
    <recommendedName>
        <fullName evidence="6">Pyridoxine/pyridoxamine 5'-phosphate oxidase</fullName>
        <ecNumber evidence="6">1.4.3.5</ecNumber>
    </recommendedName>
    <alternativeName>
        <fullName evidence="6">PNP/PMP oxidase</fullName>
        <shortName evidence="6">PNPOx</shortName>
    </alternativeName>
    <alternativeName>
        <fullName evidence="6">Pyridoxal 5'-phosphate synthase</fullName>
    </alternativeName>
</protein>
<dbReference type="PIRSF" id="PIRSF000190">
    <property type="entry name" value="Pyd_amn-ph_oxd"/>
    <property type="match status" value="1"/>
</dbReference>
<organism evidence="11 12">
    <name type="scientific">Martelella radicis</name>
    <dbReference type="NCBI Taxonomy" id="1397476"/>
    <lineage>
        <taxon>Bacteria</taxon>
        <taxon>Pseudomonadati</taxon>
        <taxon>Pseudomonadota</taxon>
        <taxon>Alphaproteobacteria</taxon>
        <taxon>Hyphomicrobiales</taxon>
        <taxon>Aurantimonadaceae</taxon>
        <taxon>Martelella</taxon>
    </lineage>
</organism>
<feature type="domain" description="Pyridoxine 5'-phosphate oxidase dimerisation C-terminal" evidence="10">
    <location>
        <begin position="177"/>
        <end position="219"/>
    </location>
</feature>
<dbReference type="GO" id="GO:0010181">
    <property type="term" value="F:FMN binding"/>
    <property type="evidence" value="ECO:0007669"/>
    <property type="project" value="UniProtKB-UniRule"/>
</dbReference>
<comment type="similarity">
    <text evidence="1 6">Belongs to the pyridoxamine 5'-phosphate oxidase family.</text>
</comment>
<name>A0A7W6KJ01_9HYPH</name>